<keyword evidence="4" id="KW-1185">Reference proteome</keyword>
<evidence type="ECO:0000313" key="3">
    <source>
        <dbReference type="EMBL" id="KCV71572.1"/>
    </source>
</evidence>
<feature type="compositionally biased region" description="Acidic residues" evidence="2">
    <location>
        <begin position="141"/>
        <end position="154"/>
    </location>
</feature>
<keyword evidence="1" id="KW-0175">Coiled coil</keyword>
<evidence type="ECO:0000256" key="2">
    <source>
        <dbReference type="SAM" id="MobiDB-lite"/>
    </source>
</evidence>
<protein>
    <submittedName>
        <fullName evidence="3">Uncharacterized protein</fullName>
    </submittedName>
</protein>
<reference evidence="3" key="1">
    <citation type="submission" date="2013-04" db="EMBL/GenBank/DDBJ databases">
        <title>The Genome Sequence of Fonticula alba ATCC 38817.</title>
        <authorList>
            <consortium name="The Broad Institute Genomics Platform"/>
            <person name="Russ C."/>
            <person name="Cuomo C."/>
            <person name="Burger G."/>
            <person name="Gray M.W."/>
            <person name="Holland P.W.H."/>
            <person name="King N."/>
            <person name="Lang F.B.F."/>
            <person name="Roger A.J."/>
            <person name="Ruiz-Trillo I."/>
            <person name="Brown M."/>
            <person name="Walker B."/>
            <person name="Young S."/>
            <person name="Zeng Q."/>
            <person name="Gargeya S."/>
            <person name="Fitzgerald M."/>
            <person name="Haas B."/>
            <person name="Abouelleil A."/>
            <person name="Allen A.W."/>
            <person name="Alvarado L."/>
            <person name="Arachchi H.M."/>
            <person name="Berlin A.M."/>
            <person name="Chapman S.B."/>
            <person name="Gainer-Dewar J."/>
            <person name="Goldberg J."/>
            <person name="Griggs A."/>
            <person name="Gujja S."/>
            <person name="Hansen M."/>
            <person name="Howarth C."/>
            <person name="Imamovic A."/>
            <person name="Ireland A."/>
            <person name="Larimer J."/>
            <person name="McCowan C."/>
            <person name="Murphy C."/>
            <person name="Pearson M."/>
            <person name="Poon T.W."/>
            <person name="Priest M."/>
            <person name="Roberts A."/>
            <person name="Saif S."/>
            <person name="Shea T."/>
            <person name="Sisk P."/>
            <person name="Sykes S."/>
            <person name="Wortman J."/>
            <person name="Nusbaum C."/>
            <person name="Birren B."/>
        </authorList>
    </citation>
    <scope>NUCLEOTIDE SEQUENCE [LARGE SCALE GENOMIC DNA]</scope>
    <source>
        <strain evidence="3">ATCC 38817</strain>
    </source>
</reference>
<dbReference type="EMBL" id="KB932203">
    <property type="protein sequence ID" value="KCV71572.1"/>
    <property type="molecule type" value="Genomic_DNA"/>
</dbReference>
<dbReference type="GeneID" id="20527237"/>
<feature type="coiled-coil region" evidence="1">
    <location>
        <begin position="85"/>
        <end position="119"/>
    </location>
</feature>
<sequence length="154" mass="16430">MADHSDKELSSVNERLRELTGLSVDEMVSDSLGALLGRDADLNDPDAVPNALVSAGAGSLLTQFLSSIEGDGSQLPEGDEEDASLGALNETLDLALLLADQLEKKADLFQERLLAVLAQIQTVDGDDDDDVAAAEQQDAQQLEEIEDEQPPQQE</sequence>
<dbReference type="Proteomes" id="UP000030693">
    <property type="component" value="Unassembled WGS sequence"/>
</dbReference>
<name>A0A058ZDN1_FONAL</name>
<proteinExistence type="predicted"/>
<dbReference type="RefSeq" id="XP_009494695.1">
    <property type="nucleotide sequence ID" value="XM_009496420.1"/>
</dbReference>
<accession>A0A058ZDN1</accession>
<feature type="region of interest" description="Disordered" evidence="2">
    <location>
        <begin position="124"/>
        <end position="154"/>
    </location>
</feature>
<evidence type="ECO:0000313" key="4">
    <source>
        <dbReference type="Proteomes" id="UP000030693"/>
    </source>
</evidence>
<gene>
    <name evidence="3" type="ORF">H696_02512</name>
</gene>
<organism evidence="3">
    <name type="scientific">Fonticula alba</name>
    <name type="common">Slime mold</name>
    <dbReference type="NCBI Taxonomy" id="691883"/>
    <lineage>
        <taxon>Eukaryota</taxon>
        <taxon>Rotosphaerida</taxon>
        <taxon>Fonticulaceae</taxon>
        <taxon>Fonticula</taxon>
    </lineage>
</organism>
<dbReference type="AlphaFoldDB" id="A0A058ZDN1"/>
<evidence type="ECO:0000256" key="1">
    <source>
        <dbReference type="SAM" id="Coils"/>
    </source>
</evidence>